<keyword evidence="4" id="KW-1185">Reference proteome</keyword>
<dbReference type="InterPro" id="IPR036179">
    <property type="entry name" value="Ig-like_dom_sf"/>
</dbReference>
<organism evidence="3 4">
    <name type="scientific">Polypterus senegalus</name>
    <name type="common">Senegal bichir</name>
    <dbReference type="NCBI Taxonomy" id="55291"/>
    <lineage>
        <taxon>Eukaryota</taxon>
        <taxon>Metazoa</taxon>
        <taxon>Chordata</taxon>
        <taxon>Craniata</taxon>
        <taxon>Vertebrata</taxon>
        <taxon>Euteleostomi</taxon>
        <taxon>Actinopterygii</taxon>
        <taxon>Polypteriformes</taxon>
        <taxon>Polypteridae</taxon>
        <taxon>Polypterus</taxon>
    </lineage>
</organism>
<dbReference type="Gene3D" id="2.60.40.10">
    <property type="entry name" value="Immunoglobulins"/>
    <property type="match status" value="1"/>
</dbReference>
<dbReference type="InterPro" id="IPR013783">
    <property type="entry name" value="Ig-like_fold"/>
</dbReference>
<sequence length="191" mass="21758">MEAYDSDGIRNTKQKIVLYVYAQSHMHTTGLLGCSTFLYTGELNTSNVSDITWRKNNILIARLKQTSLQIYRNNTEILPDGTLRIDNIQKHDEGDYTMEAYDSDGIRNTKQNIFLIVTGPMLKGMGCWYLSGCLSALLLALILFLAVRHCSKTTRCFVKQRNRHEEENAPSSTEQDERIVYSTIRISNIAP</sequence>
<gene>
    <name evidence="3" type="primary">Cd2_2</name>
    <name evidence="3" type="ORF">GTO92_0000094</name>
</gene>
<protein>
    <submittedName>
        <fullName evidence="3">CD2 protein</fullName>
    </submittedName>
</protein>
<name>A0ABS2Z7F3_POLSE</name>
<feature type="non-terminal residue" evidence="3">
    <location>
        <position position="1"/>
    </location>
</feature>
<comment type="caution">
    <text evidence="3">The sequence shown here is derived from an EMBL/GenBank/DDBJ whole genome shotgun (WGS) entry which is preliminary data.</text>
</comment>
<feature type="transmembrane region" description="Helical" evidence="1">
    <location>
        <begin position="128"/>
        <end position="147"/>
    </location>
</feature>
<feature type="non-terminal residue" evidence="3">
    <location>
        <position position="191"/>
    </location>
</feature>
<feature type="domain" description="Immunoglobulin I-set" evidence="2">
    <location>
        <begin position="49"/>
        <end position="108"/>
    </location>
</feature>
<dbReference type="Pfam" id="PF07679">
    <property type="entry name" value="I-set"/>
    <property type="match status" value="1"/>
</dbReference>
<keyword evidence="1" id="KW-0812">Transmembrane</keyword>
<evidence type="ECO:0000256" key="1">
    <source>
        <dbReference type="SAM" id="Phobius"/>
    </source>
</evidence>
<evidence type="ECO:0000313" key="4">
    <source>
        <dbReference type="Proteomes" id="UP001166052"/>
    </source>
</evidence>
<accession>A0ABS2Z7F3</accession>
<dbReference type="InterPro" id="IPR013098">
    <property type="entry name" value="Ig_I-set"/>
</dbReference>
<proteinExistence type="predicted"/>
<dbReference type="Proteomes" id="UP001166052">
    <property type="component" value="Unassembled WGS sequence"/>
</dbReference>
<keyword evidence="1" id="KW-0472">Membrane</keyword>
<dbReference type="EMBL" id="JAAWVN010027872">
    <property type="protein sequence ID" value="MBN3294737.1"/>
    <property type="molecule type" value="Genomic_DNA"/>
</dbReference>
<dbReference type="SUPFAM" id="SSF48726">
    <property type="entry name" value="Immunoglobulin"/>
    <property type="match status" value="1"/>
</dbReference>
<evidence type="ECO:0000313" key="3">
    <source>
        <dbReference type="EMBL" id="MBN3294737.1"/>
    </source>
</evidence>
<keyword evidence="1" id="KW-1133">Transmembrane helix</keyword>
<evidence type="ECO:0000259" key="2">
    <source>
        <dbReference type="Pfam" id="PF07679"/>
    </source>
</evidence>
<reference evidence="3" key="1">
    <citation type="journal article" date="2021" name="Cell">
        <title>Tracing the genetic footprints of vertebrate landing in non-teleost ray-finned fishes.</title>
        <authorList>
            <person name="Bi X."/>
            <person name="Wang K."/>
            <person name="Yang L."/>
            <person name="Pan H."/>
            <person name="Jiang H."/>
            <person name="Wei Q."/>
            <person name="Fang M."/>
            <person name="Yu H."/>
            <person name="Zhu C."/>
            <person name="Cai Y."/>
            <person name="He Y."/>
            <person name="Gan X."/>
            <person name="Zeng H."/>
            <person name="Yu D."/>
            <person name="Zhu Y."/>
            <person name="Jiang H."/>
            <person name="Qiu Q."/>
            <person name="Yang H."/>
            <person name="Zhang Y.E."/>
            <person name="Wang W."/>
            <person name="Zhu M."/>
            <person name="He S."/>
            <person name="Zhang G."/>
        </authorList>
    </citation>
    <scope>NUCLEOTIDE SEQUENCE</scope>
    <source>
        <strain evidence="3">Bchr_001</strain>
    </source>
</reference>